<comment type="caution">
    <text evidence="1">The sequence shown here is derived from an EMBL/GenBank/DDBJ whole genome shotgun (WGS) entry which is preliminary data.</text>
</comment>
<dbReference type="AlphaFoldDB" id="A0A9X3NLW1"/>
<evidence type="ECO:0000313" key="2">
    <source>
        <dbReference type="Proteomes" id="UP001140076"/>
    </source>
</evidence>
<accession>A0A9X3NLW1</accession>
<organism evidence="1 2">
    <name type="scientific">Streptomonospora mangrovi</name>
    <dbReference type="NCBI Taxonomy" id="2883123"/>
    <lineage>
        <taxon>Bacteria</taxon>
        <taxon>Bacillati</taxon>
        <taxon>Actinomycetota</taxon>
        <taxon>Actinomycetes</taxon>
        <taxon>Streptosporangiales</taxon>
        <taxon>Nocardiopsidaceae</taxon>
        <taxon>Streptomonospora</taxon>
    </lineage>
</organism>
<name>A0A9X3NLW1_9ACTN</name>
<gene>
    <name evidence="1" type="ORF">LG943_00865</name>
</gene>
<evidence type="ECO:0000313" key="1">
    <source>
        <dbReference type="EMBL" id="MDA0562895.1"/>
    </source>
</evidence>
<protein>
    <submittedName>
        <fullName evidence="1">Uncharacterized protein</fullName>
    </submittedName>
</protein>
<dbReference type="Proteomes" id="UP001140076">
    <property type="component" value="Unassembled WGS sequence"/>
</dbReference>
<dbReference type="RefSeq" id="WP_270070192.1">
    <property type="nucleotide sequence ID" value="NZ_JAJAQC010000002.1"/>
</dbReference>
<sequence length="210" mass="24522">MDVRKSYAQLHSGVRFVIDTIENGYRLPQPLEGELHHWVISQWERMRDNIEWCDDDQDLVAVTTDLTHLAESYRDLRKALFSDLLHFGPEPPWRRINADLAVRLPLQVHLNSSEYYMLRARGGNRWTFSVYGSARPEQGGSATSSEFEVELTENTCVIPAEFEGHRLLSQLFYGLRLMKDEHYFMRTPQDHVLMEAERIVHTEADDSGWE</sequence>
<dbReference type="EMBL" id="JAJAQC010000002">
    <property type="protein sequence ID" value="MDA0562895.1"/>
    <property type="molecule type" value="Genomic_DNA"/>
</dbReference>
<proteinExistence type="predicted"/>
<keyword evidence="2" id="KW-1185">Reference proteome</keyword>
<reference evidence="1" key="1">
    <citation type="submission" date="2021-10" db="EMBL/GenBank/DDBJ databases">
        <title>Streptomonospora sp. nov., isolated from mangrove soil.</title>
        <authorList>
            <person name="Chen X."/>
            <person name="Ge X."/>
            <person name="Liu W."/>
        </authorList>
    </citation>
    <scope>NUCLEOTIDE SEQUENCE</scope>
    <source>
        <strain evidence="1">S1-112</strain>
    </source>
</reference>